<evidence type="ECO:0000313" key="8">
    <source>
        <dbReference type="Proteomes" id="UP001330827"/>
    </source>
</evidence>
<dbReference type="Gene3D" id="3.40.640.10">
    <property type="entry name" value="Type I PLP-dependent aspartate aminotransferase-like (Major domain)"/>
    <property type="match status" value="1"/>
</dbReference>
<keyword evidence="7" id="KW-0032">Aminotransferase</keyword>
<proteinExistence type="inferred from homology"/>
<accession>A0ABZ1GEP3</accession>
<keyword evidence="8" id="KW-1185">Reference proteome</keyword>
<name>A0ABZ1GEP3_9ACTN</name>
<comment type="similarity">
    <text evidence="1">In the C-terminal section; belongs to the class-I pyridoxal-phosphate-dependent aminotransferase family.</text>
</comment>
<evidence type="ECO:0000256" key="1">
    <source>
        <dbReference type="ARBA" id="ARBA00005384"/>
    </source>
</evidence>
<dbReference type="InterPro" id="IPR015424">
    <property type="entry name" value="PyrdxlP-dep_Trfase"/>
</dbReference>
<dbReference type="CDD" id="cd00609">
    <property type="entry name" value="AAT_like"/>
    <property type="match status" value="1"/>
</dbReference>
<evidence type="ECO:0000256" key="3">
    <source>
        <dbReference type="ARBA" id="ARBA00023015"/>
    </source>
</evidence>
<organism evidence="7 8">
    <name type="scientific">Streptomyces brevispora</name>
    <dbReference type="NCBI Taxonomy" id="887462"/>
    <lineage>
        <taxon>Bacteria</taxon>
        <taxon>Bacillati</taxon>
        <taxon>Actinomycetota</taxon>
        <taxon>Actinomycetes</taxon>
        <taxon>Kitasatosporales</taxon>
        <taxon>Streptomycetaceae</taxon>
        <taxon>Streptomyces</taxon>
    </lineage>
</organism>
<dbReference type="PANTHER" id="PTHR46577:SF1">
    <property type="entry name" value="HTH-TYPE TRANSCRIPTIONAL REGULATORY PROTEIN GABR"/>
    <property type="match status" value="1"/>
</dbReference>
<protein>
    <submittedName>
        <fullName evidence="7">Aminotransferase class I/II-fold pyridoxal phosphate-dependent enzyme</fullName>
    </submittedName>
</protein>
<evidence type="ECO:0000313" key="7">
    <source>
        <dbReference type="EMBL" id="WSC17058.1"/>
    </source>
</evidence>
<feature type="domain" description="HTH gntR-type" evidence="6">
    <location>
        <begin position="9"/>
        <end position="77"/>
    </location>
</feature>
<dbReference type="SMART" id="SM00345">
    <property type="entry name" value="HTH_GNTR"/>
    <property type="match status" value="1"/>
</dbReference>
<dbReference type="Gene3D" id="3.90.1150.10">
    <property type="entry name" value="Aspartate Aminotransferase, domain 1"/>
    <property type="match status" value="1"/>
</dbReference>
<dbReference type="PROSITE" id="PS50949">
    <property type="entry name" value="HTH_GNTR"/>
    <property type="match status" value="1"/>
</dbReference>
<dbReference type="CDD" id="cd07377">
    <property type="entry name" value="WHTH_GntR"/>
    <property type="match status" value="1"/>
</dbReference>
<reference evidence="7 8" key="1">
    <citation type="submission" date="2022-10" db="EMBL/GenBank/DDBJ databases">
        <title>The complete genomes of actinobacterial strains from the NBC collection.</title>
        <authorList>
            <person name="Joergensen T.S."/>
            <person name="Alvarez Arevalo M."/>
            <person name="Sterndorff E.B."/>
            <person name="Faurdal D."/>
            <person name="Vuksanovic O."/>
            <person name="Mourched A.-S."/>
            <person name="Charusanti P."/>
            <person name="Shaw S."/>
            <person name="Blin K."/>
            <person name="Weber T."/>
        </authorList>
    </citation>
    <scope>NUCLEOTIDE SEQUENCE [LARGE SCALE GENOMIC DNA]</scope>
    <source>
        <strain evidence="7 8">NBC 01769</strain>
    </source>
</reference>
<dbReference type="Pfam" id="PF00155">
    <property type="entry name" value="Aminotran_1_2"/>
    <property type="match status" value="1"/>
</dbReference>
<keyword evidence="4" id="KW-0238">DNA-binding</keyword>
<keyword evidence="3" id="KW-0805">Transcription regulation</keyword>
<dbReference type="InterPro" id="IPR015421">
    <property type="entry name" value="PyrdxlP-dep_Trfase_major"/>
</dbReference>
<dbReference type="InterPro" id="IPR036390">
    <property type="entry name" value="WH_DNA-bd_sf"/>
</dbReference>
<dbReference type="SUPFAM" id="SSF46785">
    <property type="entry name" value="Winged helix' DNA-binding domain"/>
    <property type="match status" value="1"/>
</dbReference>
<evidence type="ECO:0000256" key="2">
    <source>
        <dbReference type="ARBA" id="ARBA00022898"/>
    </source>
</evidence>
<dbReference type="InterPro" id="IPR000524">
    <property type="entry name" value="Tscrpt_reg_HTH_GntR"/>
</dbReference>
<dbReference type="InterPro" id="IPR036388">
    <property type="entry name" value="WH-like_DNA-bd_sf"/>
</dbReference>
<dbReference type="GO" id="GO:0008483">
    <property type="term" value="F:transaminase activity"/>
    <property type="evidence" value="ECO:0007669"/>
    <property type="project" value="UniProtKB-KW"/>
</dbReference>
<dbReference type="PANTHER" id="PTHR46577">
    <property type="entry name" value="HTH-TYPE TRANSCRIPTIONAL REGULATORY PROTEIN GABR"/>
    <property type="match status" value="1"/>
</dbReference>
<keyword evidence="2" id="KW-0663">Pyridoxal phosphate</keyword>
<dbReference type="RefSeq" id="WP_326596526.1">
    <property type="nucleotide sequence ID" value="NZ_CP109114.1"/>
</dbReference>
<keyword evidence="5" id="KW-0804">Transcription</keyword>
<dbReference type="InterPro" id="IPR004839">
    <property type="entry name" value="Aminotransferase_I/II_large"/>
</dbReference>
<dbReference type="Pfam" id="PF00392">
    <property type="entry name" value="GntR"/>
    <property type="match status" value="1"/>
</dbReference>
<evidence type="ECO:0000256" key="5">
    <source>
        <dbReference type="ARBA" id="ARBA00023163"/>
    </source>
</evidence>
<dbReference type="Proteomes" id="UP001330827">
    <property type="component" value="Chromosome"/>
</dbReference>
<dbReference type="SUPFAM" id="SSF53383">
    <property type="entry name" value="PLP-dependent transferases"/>
    <property type="match status" value="1"/>
</dbReference>
<dbReference type="EMBL" id="CP109114">
    <property type="protein sequence ID" value="WSC17058.1"/>
    <property type="molecule type" value="Genomic_DNA"/>
</dbReference>
<dbReference type="InterPro" id="IPR051446">
    <property type="entry name" value="HTH_trans_reg/aminotransferase"/>
</dbReference>
<sequence length="443" mass="45854">MLGEYRIAGRRASEIAAGVEQAVGSGELAPGQVLPPMRELAARLEVNPNTVAAAYRTLRERGVIETAGRKGSRVRPRPANTVRGSLRIEAPPGVRDLGKGNPDPALLPALGEAFAAVAEAYAQAPGMYAQAPVDPEFAALARSELDADGVPAGPVIATSGSLDAIERVLTAHLRPGDAVAVEDPGWGSLLDLVPALGMRPVPVALDDDGPLPDALEAALKAGARAVVVTDRAQNPTGAAIGAARAAELRAVLAGHRGVLLIEDDHGHAIVDLPLHPLAGATDRWAFVRSVAKAYGPDLRVAVLTGDAVTADRVSGRQMLGPGWVSRLLQRAMVHLWTAGAVDSRAVARSYAHRRDVLVRALEARGVEAHGRSGMNVWVPVSDETGAVARLLHAGWAVAPGARFRMSAPQGIRITVSPLEDADIGPLADAVAAAAGPAKPLSYG</sequence>
<gene>
    <name evidence="7" type="ORF">OIE64_32330</name>
</gene>
<dbReference type="Gene3D" id="1.10.10.10">
    <property type="entry name" value="Winged helix-like DNA-binding domain superfamily/Winged helix DNA-binding domain"/>
    <property type="match status" value="1"/>
</dbReference>
<evidence type="ECO:0000259" key="6">
    <source>
        <dbReference type="PROSITE" id="PS50949"/>
    </source>
</evidence>
<dbReference type="InterPro" id="IPR015422">
    <property type="entry name" value="PyrdxlP-dep_Trfase_small"/>
</dbReference>
<evidence type="ECO:0000256" key="4">
    <source>
        <dbReference type="ARBA" id="ARBA00023125"/>
    </source>
</evidence>
<keyword evidence="7" id="KW-0808">Transferase</keyword>